<organism evidence="1 2">
    <name type="scientific">Cryptosporangium phraense</name>
    <dbReference type="NCBI Taxonomy" id="2593070"/>
    <lineage>
        <taxon>Bacteria</taxon>
        <taxon>Bacillati</taxon>
        <taxon>Actinomycetota</taxon>
        <taxon>Actinomycetes</taxon>
        <taxon>Cryptosporangiales</taxon>
        <taxon>Cryptosporangiaceae</taxon>
        <taxon>Cryptosporangium</taxon>
    </lineage>
</organism>
<protein>
    <submittedName>
        <fullName evidence="1">Uncharacterized protein</fullName>
    </submittedName>
</protein>
<proteinExistence type="predicted"/>
<gene>
    <name evidence="1" type="ORF">FL583_13815</name>
</gene>
<evidence type="ECO:0000313" key="2">
    <source>
        <dbReference type="Proteomes" id="UP000317982"/>
    </source>
</evidence>
<dbReference type="InParanoid" id="A0A545ATF2"/>
<dbReference type="Proteomes" id="UP000317982">
    <property type="component" value="Unassembled WGS sequence"/>
</dbReference>
<name>A0A545ATF2_9ACTN</name>
<accession>A0A545ATF2</accession>
<dbReference type="AlphaFoldDB" id="A0A545ATF2"/>
<evidence type="ECO:0000313" key="1">
    <source>
        <dbReference type="EMBL" id="TQS44531.1"/>
    </source>
</evidence>
<dbReference type="EMBL" id="VIRS01000008">
    <property type="protein sequence ID" value="TQS44531.1"/>
    <property type="molecule type" value="Genomic_DNA"/>
</dbReference>
<dbReference type="OrthoDB" id="9873159at2"/>
<keyword evidence="2" id="KW-1185">Reference proteome</keyword>
<reference evidence="1 2" key="1">
    <citation type="submission" date="2019-07" db="EMBL/GenBank/DDBJ databases">
        <title>Cryptosporangium phraense sp. nov., isolated from plant litter.</title>
        <authorList>
            <person name="Suriyachadkun C."/>
        </authorList>
    </citation>
    <scope>NUCLEOTIDE SEQUENCE [LARGE SCALE GENOMIC DNA]</scope>
    <source>
        <strain evidence="1 2">A-T 5661</strain>
    </source>
</reference>
<comment type="caution">
    <text evidence="1">The sequence shown here is derived from an EMBL/GenBank/DDBJ whole genome shotgun (WGS) entry which is preliminary data.</text>
</comment>
<dbReference type="RefSeq" id="WP_142705015.1">
    <property type="nucleotide sequence ID" value="NZ_VIRS01000008.1"/>
</dbReference>
<sequence length="88" mass="10292">MSEHNPWFDARPAEPPDADPWRLRPHERNRWLLVRDGDPIAVLGVLGTGEWWICPVGEALPWPETYWTRDAAARAVMLWWRYRRASGG</sequence>